<sequence>MKAGIYNGIKQIEMKELPRPTAGDNDAVIRVVKAGICGTDVHAYLAGGDDVGIHAGSQFGHEFVGVISEIGKNVTGLRAGDRVTICPTTRRSESCGLNSTEIADMTGAFSEYVYVENARAGYNVFVLPDSLSFETGVLTEPLSVASHGVAIADLKGSEKAVVYGAGTIGLCAVAALQNKGIRDIIVSDISDSRLEVARRMGAVAFNSKDGGLIEFIKSQWGVHTGNSSEECINADVVIDCAGLPFIVNEFIDHAKTLSSLIIIAVHGKNVEISPYWVLAKELTLKGSRGYTPEDILTAIRTLDDPSCRLGEIITQVYPHSQLCRAFEQACDAGNSIKVVIDYGK</sequence>
<gene>
    <name evidence="7" type="ORF">SAMN05216313_105134</name>
</gene>
<keyword evidence="3" id="KW-0560">Oxidoreductase</keyword>
<proteinExistence type="inferred from homology"/>
<dbReference type="SUPFAM" id="SSF50129">
    <property type="entry name" value="GroES-like"/>
    <property type="match status" value="1"/>
</dbReference>
<organism evidence="7 8">
    <name type="scientific">Enterocloster lavalensis</name>
    <dbReference type="NCBI Taxonomy" id="460384"/>
    <lineage>
        <taxon>Bacteria</taxon>
        <taxon>Bacillati</taxon>
        <taxon>Bacillota</taxon>
        <taxon>Clostridia</taxon>
        <taxon>Lachnospirales</taxon>
        <taxon>Lachnospiraceae</taxon>
        <taxon>Enterocloster</taxon>
    </lineage>
</organism>
<evidence type="ECO:0000256" key="3">
    <source>
        <dbReference type="ARBA" id="ARBA00023002"/>
    </source>
</evidence>
<keyword evidence="2 4" id="KW-0862">Zinc</keyword>
<dbReference type="GO" id="GO:0016491">
    <property type="term" value="F:oxidoreductase activity"/>
    <property type="evidence" value="ECO:0007669"/>
    <property type="project" value="UniProtKB-KW"/>
</dbReference>
<dbReference type="Pfam" id="PF08240">
    <property type="entry name" value="ADH_N"/>
    <property type="match status" value="1"/>
</dbReference>
<comment type="similarity">
    <text evidence="4">Belongs to the zinc-containing alcohol dehydrogenase family.</text>
</comment>
<dbReference type="GeneID" id="93276475"/>
<comment type="cofactor">
    <cofactor evidence="4">
        <name>Zn(2+)</name>
        <dbReference type="ChEBI" id="CHEBI:29105"/>
    </cofactor>
</comment>
<dbReference type="InterPro" id="IPR050129">
    <property type="entry name" value="Zn_alcohol_dh"/>
</dbReference>
<dbReference type="InterPro" id="IPR002328">
    <property type="entry name" value="ADH_Zn_CS"/>
</dbReference>
<evidence type="ECO:0000256" key="2">
    <source>
        <dbReference type="ARBA" id="ARBA00022833"/>
    </source>
</evidence>
<dbReference type="Gene3D" id="3.90.180.10">
    <property type="entry name" value="Medium-chain alcohol dehydrogenases, catalytic domain"/>
    <property type="match status" value="1"/>
</dbReference>
<dbReference type="RefSeq" id="WP_092361764.1">
    <property type="nucleotide sequence ID" value="NZ_DAINWJ010000022.1"/>
</dbReference>
<dbReference type="AlphaFoldDB" id="A0A1I0DY54"/>
<keyword evidence="8" id="KW-1185">Reference proteome</keyword>
<dbReference type="Proteomes" id="UP000198508">
    <property type="component" value="Unassembled WGS sequence"/>
</dbReference>
<dbReference type="PROSITE" id="PS00059">
    <property type="entry name" value="ADH_ZINC"/>
    <property type="match status" value="1"/>
</dbReference>
<dbReference type="GO" id="GO:0008270">
    <property type="term" value="F:zinc ion binding"/>
    <property type="evidence" value="ECO:0007669"/>
    <property type="project" value="InterPro"/>
</dbReference>
<keyword evidence="1 4" id="KW-0479">Metal-binding</keyword>
<evidence type="ECO:0000259" key="6">
    <source>
        <dbReference type="Pfam" id="PF08240"/>
    </source>
</evidence>
<dbReference type="PANTHER" id="PTHR43401">
    <property type="entry name" value="L-THREONINE 3-DEHYDROGENASE"/>
    <property type="match status" value="1"/>
</dbReference>
<dbReference type="InterPro" id="IPR013149">
    <property type="entry name" value="ADH-like_C"/>
</dbReference>
<dbReference type="InterPro" id="IPR036291">
    <property type="entry name" value="NAD(P)-bd_dom_sf"/>
</dbReference>
<dbReference type="InterPro" id="IPR013154">
    <property type="entry name" value="ADH-like_N"/>
</dbReference>
<dbReference type="InterPro" id="IPR011032">
    <property type="entry name" value="GroES-like_sf"/>
</dbReference>
<evidence type="ECO:0000256" key="1">
    <source>
        <dbReference type="ARBA" id="ARBA00022723"/>
    </source>
</evidence>
<evidence type="ECO:0000259" key="5">
    <source>
        <dbReference type="Pfam" id="PF00107"/>
    </source>
</evidence>
<feature type="domain" description="Alcohol dehydrogenase-like C-terminal" evidence="5">
    <location>
        <begin position="168"/>
        <end position="302"/>
    </location>
</feature>
<dbReference type="Pfam" id="PF00107">
    <property type="entry name" value="ADH_zinc_N"/>
    <property type="match status" value="1"/>
</dbReference>
<dbReference type="SUPFAM" id="SSF51735">
    <property type="entry name" value="NAD(P)-binding Rossmann-fold domains"/>
    <property type="match status" value="1"/>
</dbReference>
<reference evidence="8" key="1">
    <citation type="submission" date="2016-10" db="EMBL/GenBank/DDBJ databases">
        <authorList>
            <person name="Varghese N."/>
            <person name="Submissions S."/>
        </authorList>
    </citation>
    <scope>NUCLEOTIDE SEQUENCE [LARGE SCALE GENOMIC DNA]</scope>
    <source>
        <strain evidence="8">NLAE-zl-G277</strain>
    </source>
</reference>
<dbReference type="EMBL" id="FOIM01000005">
    <property type="protein sequence ID" value="SET37371.1"/>
    <property type="molecule type" value="Genomic_DNA"/>
</dbReference>
<name>A0A1I0DY54_9FIRM</name>
<accession>A0A1I0DY54</accession>
<evidence type="ECO:0000313" key="8">
    <source>
        <dbReference type="Proteomes" id="UP000198508"/>
    </source>
</evidence>
<evidence type="ECO:0000313" key="7">
    <source>
        <dbReference type="EMBL" id="SET37371.1"/>
    </source>
</evidence>
<dbReference type="Gene3D" id="3.40.50.720">
    <property type="entry name" value="NAD(P)-binding Rossmann-like Domain"/>
    <property type="match status" value="1"/>
</dbReference>
<dbReference type="STRING" id="460384.SAMN05216313_105134"/>
<dbReference type="PANTHER" id="PTHR43401:SF2">
    <property type="entry name" value="L-THREONINE 3-DEHYDROGENASE"/>
    <property type="match status" value="1"/>
</dbReference>
<protein>
    <submittedName>
        <fullName evidence="7">Zinc-binding dehydrogenase</fullName>
    </submittedName>
</protein>
<feature type="domain" description="Alcohol dehydrogenase-like N-terminal" evidence="6">
    <location>
        <begin position="23"/>
        <end position="118"/>
    </location>
</feature>
<evidence type="ECO:0000256" key="4">
    <source>
        <dbReference type="RuleBase" id="RU361277"/>
    </source>
</evidence>